<feature type="domain" description="RRM" evidence="3">
    <location>
        <begin position="136"/>
        <end position="218"/>
    </location>
</feature>
<proteinExistence type="predicted"/>
<evidence type="ECO:0000259" key="3">
    <source>
        <dbReference type="PROSITE" id="PS50102"/>
    </source>
</evidence>
<dbReference type="GeneID" id="126890917"/>
<dbReference type="Proteomes" id="UP001652700">
    <property type="component" value="Unplaced"/>
</dbReference>
<dbReference type="InterPro" id="IPR035979">
    <property type="entry name" value="RBD_domain_sf"/>
</dbReference>
<evidence type="ECO:0000313" key="4">
    <source>
        <dbReference type="EnsemblMetazoa" id="XP_050516042.1"/>
    </source>
</evidence>
<evidence type="ECO:0000313" key="5">
    <source>
        <dbReference type="Proteomes" id="UP001652700"/>
    </source>
</evidence>
<dbReference type="Pfam" id="PF00076">
    <property type="entry name" value="RRM_1"/>
    <property type="match status" value="2"/>
</dbReference>
<dbReference type="PANTHER" id="PTHR21245">
    <property type="entry name" value="HETEROGENEOUS NUCLEAR RIBONUCLEOPROTEIN"/>
    <property type="match status" value="1"/>
</dbReference>
<organism evidence="4 5">
    <name type="scientific">Diabrotica virgifera virgifera</name>
    <name type="common">western corn rootworm</name>
    <dbReference type="NCBI Taxonomy" id="50390"/>
    <lineage>
        <taxon>Eukaryota</taxon>
        <taxon>Metazoa</taxon>
        <taxon>Ecdysozoa</taxon>
        <taxon>Arthropoda</taxon>
        <taxon>Hexapoda</taxon>
        <taxon>Insecta</taxon>
        <taxon>Pterygota</taxon>
        <taxon>Neoptera</taxon>
        <taxon>Endopterygota</taxon>
        <taxon>Coleoptera</taxon>
        <taxon>Polyphaga</taxon>
        <taxon>Cucujiformia</taxon>
        <taxon>Chrysomeloidea</taxon>
        <taxon>Chrysomelidae</taxon>
        <taxon>Galerucinae</taxon>
        <taxon>Diabroticina</taxon>
        <taxon>Diabroticites</taxon>
        <taxon>Diabrotica</taxon>
    </lineage>
</organism>
<dbReference type="SMART" id="SM00360">
    <property type="entry name" value="RRM"/>
    <property type="match status" value="2"/>
</dbReference>
<dbReference type="InterPro" id="IPR012677">
    <property type="entry name" value="Nucleotide-bd_a/b_plait_sf"/>
</dbReference>
<sequence>MDCLSKKFQRSKSEKEIQFKLDGLLKNRPDYIQVRQNGQRIFSHKYYVDRPTRRNCEVFVGNLAKSCYEDELIPLLEQAGQLCQFRLMLDFMNKTRGFAFASYFTPEEADNAIYLLNGVPLRSGLKIIVSKSVDNCKLFVGNIPTDKSADELFEAIRYAVDGVMDVIMYPDDFEPNKNRGFAFVEFVTHKKASLARRQLTPHNLILWNRELYVNWSEPIPDVNSEIMATVKSLVGKILGNHKLVLHQQLDHFLDNELGHQTQHWTILHLHDTFINKSESLVRRPPLFDPVEPEAVCELVRANPGRE</sequence>
<feature type="domain" description="RRM" evidence="3">
    <location>
        <begin position="56"/>
        <end position="134"/>
    </location>
</feature>
<evidence type="ECO:0000256" key="1">
    <source>
        <dbReference type="ARBA" id="ARBA00022884"/>
    </source>
</evidence>
<dbReference type="SUPFAM" id="SSF54928">
    <property type="entry name" value="RNA-binding domain, RBD"/>
    <property type="match status" value="1"/>
</dbReference>
<dbReference type="EnsemblMetazoa" id="XM_050660085.1">
    <property type="protein sequence ID" value="XP_050516042.1"/>
    <property type="gene ID" value="LOC126890917"/>
</dbReference>
<dbReference type="InterPro" id="IPR000504">
    <property type="entry name" value="RRM_dom"/>
</dbReference>
<dbReference type="Gene3D" id="3.30.70.330">
    <property type="match status" value="2"/>
</dbReference>
<name>A0ABM5L0S7_DIAVI</name>
<evidence type="ECO:0000256" key="2">
    <source>
        <dbReference type="PROSITE-ProRule" id="PRU00176"/>
    </source>
</evidence>
<keyword evidence="1 2" id="KW-0694">RNA-binding</keyword>
<dbReference type="RefSeq" id="XP_050516042.1">
    <property type="nucleotide sequence ID" value="XM_050660085.1"/>
</dbReference>
<reference evidence="4" key="1">
    <citation type="submission" date="2025-05" db="UniProtKB">
        <authorList>
            <consortium name="EnsemblMetazoa"/>
        </authorList>
    </citation>
    <scope>IDENTIFICATION</scope>
</reference>
<keyword evidence="5" id="KW-1185">Reference proteome</keyword>
<dbReference type="PROSITE" id="PS50102">
    <property type="entry name" value="RRM"/>
    <property type="match status" value="2"/>
</dbReference>
<protein>
    <recommendedName>
        <fullName evidence="3">RRM domain-containing protein</fullName>
    </recommendedName>
</protein>
<accession>A0ABM5L0S7</accession>